<dbReference type="AlphaFoldDB" id="A0A1I7XKN4"/>
<evidence type="ECO:0000256" key="4">
    <source>
        <dbReference type="ARBA" id="ARBA00023136"/>
    </source>
</evidence>
<dbReference type="PANTHER" id="PTHR24221">
    <property type="entry name" value="ATP-BINDING CASSETTE SUB-FAMILY B"/>
    <property type="match status" value="1"/>
</dbReference>
<dbReference type="InterPro" id="IPR017871">
    <property type="entry name" value="ABC_transporter-like_CS"/>
</dbReference>
<dbReference type="InterPro" id="IPR016162">
    <property type="entry name" value="Ald_DH_N"/>
</dbReference>
<name>A0A1I7XKN4_HETBA</name>
<dbReference type="GO" id="GO:0042626">
    <property type="term" value="F:ATPase-coupled transmembrane transporter activity"/>
    <property type="evidence" value="ECO:0007669"/>
    <property type="project" value="TreeGrafter"/>
</dbReference>
<dbReference type="PANTHER" id="PTHR24221:SF566">
    <property type="entry name" value="P-GLYCOPROTEIN RELATED"/>
    <property type="match status" value="1"/>
</dbReference>
<evidence type="ECO:0000256" key="3">
    <source>
        <dbReference type="ARBA" id="ARBA00022989"/>
    </source>
</evidence>
<dbReference type="PROSITE" id="PS50893">
    <property type="entry name" value="ABC_TRANSPORTER_2"/>
    <property type="match status" value="1"/>
</dbReference>
<dbReference type="GO" id="GO:0016020">
    <property type="term" value="C:membrane"/>
    <property type="evidence" value="ECO:0007669"/>
    <property type="project" value="UniProtKB-SubCell"/>
</dbReference>
<dbReference type="InterPro" id="IPR027417">
    <property type="entry name" value="P-loop_NTPase"/>
</dbReference>
<dbReference type="WBParaSite" id="Hba_18333">
    <property type="protein sequence ID" value="Hba_18333"/>
    <property type="gene ID" value="Hba_18333"/>
</dbReference>
<keyword evidence="6" id="KW-1185">Reference proteome</keyword>
<dbReference type="Gene3D" id="3.40.50.300">
    <property type="entry name" value="P-loop containing nucleotide triphosphate hydrolases"/>
    <property type="match status" value="3"/>
</dbReference>
<evidence type="ECO:0000256" key="1">
    <source>
        <dbReference type="ARBA" id="ARBA00004141"/>
    </source>
</evidence>
<comment type="subcellular location">
    <subcellularLocation>
        <location evidence="1">Membrane</location>
        <topology evidence="1">Multi-pass membrane protein</topology>
    </subcellularLocation>
</comment>
<protein>
    <submittedName>
        <fullName evidence="7">ABC transporter domain-containing protein</fullName>
    </submittedName>
</protein>
<dbReference type="GO" id="GO:0005524">
    <property type="term" value="F:ATP binding"/>
    <property type="evidence" value="ECO:0007669"/>
    <property type="project" value="InterPro"/>
</dbReference>
<dbReference type="Gene3D" id="3.40.605.10">
    <property type="entry name" value="Aldehyde Dehydrogenase, Chain A, domain 1"/>
    <property type="match status" value="1"/>
</dbReference>
<dbReference type="InterPro" id="IPR015590">
    <property type="entry name" value="Aldehyde_DH_dom"/>
</dbReference>
<dbReference type="Pfam" id="PF00005">
    <property type="entry name" value="ABC_tran"/>
    <property type="match status" value="1"/>
</dbReference>
<keyword evidence="2" id="KW-0812">Transmembrane</keyword>
<dbReference type="GO" id="GO:0016887">
    <property type="term" value="F:ATP hydrolysis activity"/>
    <property type="evidence" value="ECO:0007669"/>
    <property type="project" value="InterPro"/>
</dbReference>
<dbReference type="InterPro" id="IPR003439">
    <property type="entry name" value="ABC_transporter-like_ATP-bd"/>
</dbReference>
<keyword evidence="4" id="KW-0472">Membrane</keyword>
<dbReference type="PROSITE" id="PS00211">
    <property type="entry name" value="ABC_TRANSPORTER_1"/>
    <property type="match status" value="1"/>
</dbReference>
<accession>A0A1I7XKN4</accession>
<dbReference type="SUPFAM" id="SSF53720">
    <property type="entry name" value="ALDH-like"/>
    <property type="match status" value="1"/>
</dbReference>
<dbReference type="Proteomes" id="UP000095283">
    <property type="component" value="Unplaced"/>
</dbReference>
<dbReference type="Pfam" id="PF00171">
    <property type="entry name" value="Aldedh"/>
    <property type="match status" value="1"/>
</dbReference>
<dbReference type="Gene3D" id="1.20.1560.10">
    <property type="entry name" value="ABC transporter type 1, transmembrane domain"/>
    <property type="match status" value="1"/>
</dbReference>
<dbReference type="InterPro" id="IPR016161">
    <property type="entry name" value="Ald_DH/histidinol_DH"/>
</dbReference>
<dbReference type="InterPro" id="IPR036640">
    <property type="entry name" value="ABC1_TM_sf"/>
</dbReference>
<dbReference type="GO" id="GO:0016491">
    <property type="term" value="F:oxidoreductase activity"/>
    <property type="evidence" value="ECO:0007669"/>
    <property type="project" value="InterPro"/>
</dbReference>
<evidence type="ECO:0000313" key="6">
    <source>
        <dbReference type="Proteomes" id="UP000095283"/>
    </source>
</evidence>
<reference evidence="7" key="1">
    <citation type="submission" date="2016-11" db="UniProtKB">
        <authorList>
            <consortium name="WormBaseParasite"/>
        </authorList>
    </citation>
    <scope>IDENTIFICATION</scope>
</reference>
<evidence type="ECO:0000313" key="7">
    <source>
        <dbReference type="WBParaSite" id="Hba_18333"/>
    </source>
</evidence>
<evidence type="ECO:0000259" key="5">
    <source>
        <dbReference type="PROSITE" id="PS50893"/>
    </source>
</evidence>
<organism evidence="6 7">
    <name type="scientific">Heterorhabditis bacteriophora</name>
    <name type="common">Entomopathogenic nematode worm</name>
    <dbReference type="NCBI Taxonomy" id="37862"/>
    <lineage>
        <taxon>Eukaryota</taxon>
        <taxon>Metazoa</taxon>
        <taxon>Ecdysozoa</taxon>
        <taxon>Nematoda</taxon>
        <taxon>Chromadorea</taxon>
        <taxon>Rhabditida</taxon>
        <taxon>Rhabditina</taxon>
        <taxon>Rhabditomorpha</taxon>
        <taxon>Strongyloidea</taxon>
        <taxon>Heterorhabditidae</taxon>
        <taxon>Heterorhabditis</taxon>
    </lineage>
</organism>
<feature type="domain" description="ABC transporter" evidence="5">
    <location>
        <begin position="17"/>
        <end position="241"/>
    </location>
</feature>
<evidence type="ECO:0000256" key="2">
    <source>
        <dbReference type="ARBA" id="ARBA00022692"/>
    </source>
</evidence>
<sequence>MDNLSEEGLRPKLEGSIRLENVSFRYPSRPVVPILTRFNLEVRSRKKPLIIKKIICMKLLNFQENIAYGLMESEATLEKVMEAAKIANIHEFIMSLPQRLRMKYKEYLMEREEMDYYKDIIESLMEVGEFGAQLSGGQKQRIAIARAIIRKPVILLLDEATAALDSTSEKNLQMLKDVIKRLVDSPNNEHPPLTNFINGEFISSNNYIDSINPATGKTWIMIPDSGENDVNKAVEAAKTAFQKYETKIKIKRIKVTQID</sequence>
<keyword evidence="3" id="KW-1133">Transmembrane helix</keyword>
<proteinExistence type="predicted"/>
<dbReference type="SUPFAM" id="SSF52540">
    <property type="entry name" value="P-loop containing nucleoside triphosphate hydrolases"/>
    <property type="match status" value="1"/>
</dbReference>
<dbReference type="InterPro" id="IPR039421">
    <property type="entry name" value="Type_1_exporter"/>
</dbReference>